<reference evidence="2" key="1">
    <citation type="submission" date="2018-11" db="EMBL/GenBank/DDBJ databases">
        <authorList>
            <consortium name="Genoscope - CEA"/>
            <person name="William W."/>
        </authorList>
    </citation>
    <scope>NUCLEOTIDE SEQUENCE</scope>
</reference>
<dbReference type="AlphaFoldDB" id="A0A3P6BAF2"/>
<dbReference type="PANTHER" id="PTHR35046:SF9">
    <property type="entry name" value="RNA-DIRECTED DNA POLYMERASE"/>
    <property type="match status" value="1"/>
</dbReference>
<protein>
    <recommendedName>
        <fullName evidence="3">Retrotransposon gag domain-containing protein</fullName>
    </recommendedName>
</protein>
<gene>
    <name evidence="2" type="ORF">BOLC3T18929H</name>
</gene>
<feature type="region of interest" description="Disordered" evidence="1">
    <location>
        <begin position="115"/>
        <end position="154"/>
    </location>
</feature>
<sequence length="154" mass="17702">MEFGGEKRSIQIPSLYGKIDSGAYQEWEKVMELVFCSHDYTKKMVHLAVTGFCGYAFTWWDKVSKTRRFNGEPHVSLWFEIKAIMKKRFASRSYGQLDLNESPSSLSRILHPQFSSSKTSCSSHDYGSVDMKEKKPRRCKSMGNQQPAKDNEIG</sequence>
<dbReference type="PANTHER" id="PTHR35046">
    <property type="entry name" value="ZINC KNUCKLE (CCHC-TYPE) FAMILY PROTEIN"/>
    <property type="match status" value="1"/>
</dbReference>
<name>A0A3P6BAF2_BRAOL</name>
<proteinExistence type="predicted"/>
<organism evidence="2">
    <name type="scientific">Brassica oleracea</name>
    <name type="common">Wild cabbage</name>
    <dbReference type="NCBI Taxonomy" id="3712"/>
    <lineage>
        <taxon>Eukaryota</taxon>
        <taxon>Viridiplantae</taxon>
        <taxon>Streptophyta</taxon>
        <taxon>Embryophyta</taxon>
        <taxon>Tracheophyta</taxon>
        <taxon>Spermatophyta</taxon>
        <taxon>Magnoliopsida</taxon>
        <taxon>eudicotyledons</taxon>
        <taxon>Gunneridae</taxon>
        <taxon>Pentapetalae</taxon>
        <taxon>rosids</taxon>
        <taxon>malvids</taxon>
        <taxon>Brassicales</taxon>
        <taxon>Brassicaceae</taxon>
        <taxon>Brassiceae</taxon>
        <taxon>Brassica</taxon>
    </lineage>
</organism>
<accession>A0A3P6BAF2</accession>
<feature type="compositionally biased region" description="Polar residues" evidence="1">
    <location>
        <begin position="115"/>
        <end position="125"/>
    </location>
</feature>
<dbReference type="EMBL" id="LR031872">
    <property type="protein sequence ID" value="VDC96204.1"/>
    <property type="molecule type" value="Genomic_DNA"/>
</dbReference>
<evidence type="ECO:0000313" key="2">
    <source>
        <dbReference type="EMBL" id="VDC96204.1"/>
    </source>
</evidence>
<evidence type="ECO:0008006" key="3">
    <source>
        <dbReference type="Google" id="ProtNLM"/>
    </source>
</evidence>
<evidence type="ECO:0000256" key="1">
    <source>
        <dbReference type="SAM" id="MobiDB-lite"/>
    </source>
</evidence>